<dbReference type="Gene3D" id="3.40.50.300">
    <property type="entry name" value="P-loop containing nucleotide triphosphate hydrolases"/>
    <property type="match status" value="1"/>
</dbReference>
<keyword evidence="2" id="KW-1185">Reference proteome</keyword>
<dbReference type="AlphaFoldDB" id="A0A1I3V1J0"/>
<dbReference type="EMBL" id="FORA01000012">
    <property type="protein sequence ID" value="SFJ89095.1"/>
    <property type="molecule type" value="Genomic_DNA"/>
</dbReference>
<dbReference type="RefSeq" id="WP_092785188.1">
    <property type="nucleotide sequence ID" value="NZ_FORA01000012.1"/>
</dbReference>
<name>A0A1I3V1J0_9RHOB</name>
<organism evidence="1 2">
    <name type="scientific">Jannaschia pohangensis</name>
    <dbReference type="NCBI Taxonomy" id="390807"/>
    <lineage>
        <taxon>Bacteria</taxon>
        <taxon>Pseudomonadati</taxon>
        <taxon>Pseudomonadota</taxon>
        <taxon>Alphaproteobacteria</taxon>
        <taxon>Rhodobacterales</taxon>
        <taxon>Roseobacteraceae</taxon>
        <taxon>Jannaschia</taxon>
    </lineage>
</organism>
<sequence>MAQDPDIQDALARALSEGALPQDARATAQKILTRLETPVRVTLMGPPGSGKSRVLALLAGADIVPDGVRLPTLELVQGTTVTPRARITLPDGTVKILEEATPEIISAFNPVFVEQKMDLPALGKISLLEVVTGPSDEELTRAALWAAKRTDVAIWCTRRYRAPERTIWNAMPEVLKDHAVLLVTHAEEFGDADARAAALEPLEEAVGEDFIAILPIDTPEALAARGEDGNVDRDRFRASGGQALISTVLREVKTGRQSMLDQAEILLRRNGIDPARQPHMASEPTMVPTPLPPIANPAVSKAARPADSLPAELRPSEATRAAFEAAIARLSKTGAELVAETDMVPAAIMKRSVREMQWLSDHLDDVEAPGDPVLISLRDSAMEATDMLQLMQMEKTDSSAVEAISLMIQLRRSLHQGLHLEGATLH</sequence>
<proteinExistence type="predicted"/>
<reference evidence="1 2" key="1">
    <citation type="submission" date="2016-10" db="EMBL/GenBank/DDBJ databases">
        <authorList>
            <person name="de Groot N.N."/>
        </authorList>
    </citation>
    <scope>NUCLEOTIDE SEQUENCE [LARGE SCALE GENOMIC DNA]</scope>
    <source>
        <strain evidence="1 2">DSM 19073</strain>
    </source>
</reference>
<gene>
    <name evidence="1" type="ORF">SAMN04488095_0064</name>
</gene>
<dbReference type="OrthoDB" id="7647819at2"/>
<dbReference type="SUPFAM" id="SSF52540">
    <property type="entry name" value="P-loop containing nucleoside triphosphate hydrolases"/>
    <property type="match status" value="1"/>
</dbReference>
<dbReference type="STRING" id="390807.SAMN04488095_0064"/>
<dbReference type="InterPro" id="IPR027417">
    <property type="entry name" value="P-loop_NTPase"/>
</dbReference>
<dbReference type="Proteomes" id="UP000199110">
    <property type="component" value="Unassembled WGS sequence"/>
</dbReference>
<evidence type="ECO:0000313" key="2">
    <source>
        <dbReference type="Proteomes" id="UP000199110"/>
    </source>
</evidence>
<evidence type="ECO:0000313" key="1">
    <source>
        <dbReference type="EMBL" id="SFJ89095.1"/>
    </source>
</evidence>
<protein>
    <submittedName>
        <fullName evidence="1">Uncharacterized protein</fullName>
    </submittedName>
</protein>
<accession>A0A1I3V1J0</accession>